<proteinExistence type="predicted"/>
<evidence type="ECO:0000313" key="1">
    <source>
        <dbReference type="EMBL" id="NDV62100.1"/>
    </source>
</evidence>
<organism evidence="1 2">
    <name type="scientific">Oceanipulchritudo coccoides</name>
    <dbReference type="NCBI Taxonomy" id="2706888"/>
    <lineage>
        <taxon>Bacteria</taxon>
        <taxon>Pseudomonadati</taxon>
        <taxon>Verrucomicrobiota</taxon>
        <taxon>Opitutia</taxon>
        <taxon>Puniceicoccales</taxon>
        <taxon>Oceanipulchritudinaceae</taxon>
        <taxon>Oceanipulchritudo</taxon>
    </lineage>
</organism>
<comment type="caution">
    <text evidence="1">The sequence shown here is derived from an EMBL/GenBank/DDBJ whole genome shotgun (WGS) entry which is preliminary data.</text>
</comment>
<accession>A0A6B2M324</accession>
<dbReference type="EMBL" id="JAAGNX010000002">
    <property type="protein sequence ID" value="NDV62100.1"/>
    <property type="molecule type" value="Genomic_DNA"/>
</dbReference>
<evidence type="ECO:0000313" key="2">
    <source>
        <dbReference type="Proteomes" id="UP000478417"/>
    </source>
</evidence>
<name>A0A6B2M324_9BACT</name>
<dbReference type="Proteomes" id="UP000478417">
    <property type="component" value="Unassembled WGS sequence"/>
</dbReference>
<sequence length="345" mass="38448">MPLLAFLANADEIGFWGFESTAKRELNGKIWEVQLEDFSQTAYAREVQSLFDEFEKETGKRLAPGRQGKAALKVYTSSGAGLQTPPDLVRAVIEALLDRGFQREDLCLLDARSEMLRDAGFLPPHSRTQLLGPYFEGVRVYSLDRKELKSAVWYYDSPLPQEFTTPLGRAILGNQLELDPIEARKSYLPENLVTSVDFWINLPVACHHPSAGLSGALVNASLWNITNGTRFFNSPANAPVAVAEISSIPELQATWALNLISLESYQFIAGPAFNANYTRSLPELWLSVDPVVMDTRLIQLINKARREEGFEELPSIPEFIEYSIDLGLGLPFQLNQPASANPRSD</sequence>
<keyword evidence="2" id="KW-1185">Reference proteome</keyword>
<dbReference type="RefSeq" id="WP_163963709.1">
    <property type="nucleotide sequence ID" value="NZ_JAAGNX010000002.1"/>
</dbReference>
<reference evidence="1 2" key="1">
    <citation type="submission" date="2020-02" db="EMBL/GenBank/DDBJ databases">
        <title>Albibacoteraceae fam. nov., the first described family within the subdivision 4 Verrucomicrobia.</title>
        <authorList>
            <person name="Xi F."/>
        </authorList>
    </citation>
    <scope>NUCLEOTIDE SEQUENCE [LARGE SCALE GENOMIC DNA]</scope>
    <source>
        <strain evidence="1 2">CK1056</strain>
    </source>
</reference>
<gene>
    <name evidence="1" type="ORF">G0Q06_06545</name>
</gene>
<protein>
    <submittedName>
        <fullName evidence="1">DUF362 domain-containing protein</fullName>
    </submittedName>
</protein>
<dbReference type="AlphaFoldDB" id="A0A6B2M324"/>